<gene>
    <name evidence="2" type="ORF">H8S45_07380</name>
</gene>
<feature type="domain" description="DUF6760" evidence="1">
    <location>
        <begin position="3"/>
        <end position="55"/>
    </location>
</feature>
<evidence type="ECO:0000259" key="1">
    <source>
        <dbReference type="Pfam" id="PF20546"/>
    </source>
</evidence>
<dbReference type="Proteomes" id="UP000606499">
    <property type="component" value="Unassembled WGS sequence"/>
</dbReference>
<evidence type="ECO:0000313" key="3">
    <source>
        <dbReference type="Proteomes" id="UP000606499"/>
    </source>
</evidence>
<proteinExistence type="predicted"/>
<reference evidence="2" key="1">
    <citation type="submission" date="2020-08" db="EMBL/GenBank/DDBJ databases">
        <title>Genome public.</title>
        <authorList>
            <person name="Liu C."/>
            <person name="Sun Q."/>
        </authorList>
    </citation>
    <scope>NUCLEOTIDE SEQUENCE</scope>
    <source>
        <strain evidence="2">NSJ-28</strain>
    </source>
</reference>
<protein>
    <recommendedName>
        <fullName evidence="1">DUF6760 domain-containing protein</fullName>
    </recommendedName>
</protein>
<dbReference type="EMBL" id="JACOPL010000006">
    <property type="protein sequence ID" value="MBC5725278.1"/>
    <property type="molecule type" value="Genomic_DNA"/>
</dbReference>
<organism evidence="2 3">
    <name type="scientific">Agathobaculum faecis</name>
    <dbReference type="NCBI Taxonomy" id="2763013"/>
    <lineage>
        <taxon>Bacteria</taxon>
        <taxon>Bacillati</taxon>
        <taxon>Bacillota</taxon>
        <taxon>Clostridia</taxon>
        <taxon>Eubacteriales</taxon>
        <taxon>Butyricicoccaceae</taxon>
        <taxon>Agathobaculum</taxon>
    </lineage>
</organism>
<name>A0A923RVT9_9FIRM</name>
<comment type="caution">
    <text evidence="2">The sequence shown here is derived from an EMBL/GenBank/DDBJ whole genome shotgun (WGS) entry which is preliminary data.</text>
</comment>
<evidence type="ECO:0000313" key="2">
    <source>
        <dbReference type="EMBL" id="MBC5725278.1"/>
    </source>
</evidence>
<dbReference type="Pfam" id="PF20546">
    <property type="entry name" value="DUF6760"/>
    <property type="match status" value="1"/>
</dbReference>
<dbReference type="AlphaFoldDB" id="A0A923RVT9"/>
<accession>A0A923RVT9</accession>
<dbReference type="InterPro" id="IPR046648">
    <property type="entry name" value="DUF6760"/>
</dbReference>
<sequence>MVLYPQERIYQEMTFLSYYLHWSRDEVMRLNHLERRRWCREVSAVNKKLSNTEQNTFEFR</sequence>
<keyword evidence="3" id="KW-1185">Reference proteome</keyword>